<protein>
    <submittedName>
        <fullName evidence="3">Thioesterase family protein</fullName>
    </submittedName>
</protein>
<dbReference type="PANTHER" id="PTHR31793:SF27">
    <property type="entry name" value="NOVEL THIOESTERASE SUPERFAMILY DOMAIN AND SAPOSIN A-TYPE DOMAIN CONTAINING PROTEIN (0610012H03RIK)"/>
    <property type="match status" value="1"/>
</dbReference>
<accession>A0A8J7K8P5</accession>
<evidence type="ECO:0000313" key="3">
    <source>
        <dbReference type="EMBL" id="MBE9609838.1"/>
    </source>
</evidence>
<dbReference type="Proteomes" id="UP000604481">
    <property type="component" value="Unassembled WGS sequence"/>
</dbReference>
<dbReference type="AlphaFoldDB" id="A0A8J7K8P5"/>
<dbReference type="SUPFAM" id="SSF54637">
    <property type="entry name" value="Thioesterase/thiol ester dehydrase-isomerase"/>
    <property type="match status" value="1"/>
</dbReference>
<reference evidence="3 4" key="1">
    <citation type="submission" date="2020-10" db="EMBL/GenBank/DDBJ databases">
        <title>The genome sequence of Chitinilyticum litopenaei 4Y14.</title>
        <authorList>
            <person name="Liu Y."/>
        </authorList>
    </citation>
    <scope>NUCLEOTIDE SEQUENCE [LARGE SCALE GENOMIC DNA]</scope>
    <source>
        <strain evidence="3 4">4Y14</strain>
    </source>
</reference>
<dbReference type="PANTHER" id="PTHR31793">
    <property type="entry name" value="4-HYDROXYBENZOYL-COA THIOESTERASE FAMILY MEMBER"/>
    <property type="match status" value="1"/>
</dbReference>
<gene>
    <name evidence="3" type="ORF">INR99_10805</name>
</gene>
<name>A0A8J7K8P5_9NEIS</name>
<dbReference type="EMBL" id="JADFUA010000005">
    <property type="protein sequence ID" value="MBE9609838.1"/>
    <property type="molecule type" value="Genomic_DNA"/>
</dbReference>
<dbReference type="CDD" id="cd00586">
    <property type="entry name" value="4HBT"/>
    <property type="match status" value="1"/>
</dbReference>
<comment type="caution">
    <text evidence="3">The sequence shown here is derived from an EMBL/GenBank/DDBJ whole genome shotgun (WGS) entry which is preliminary data.</text>
</comment>
<proteinExistence type="inferred from homology"/>
<sequence>MPRLKLDLPEPLLFRTTLEIRVTDLNYGNHLANHALLGLLHEARLRWLKSCGFASELAVAGCGLIQNDAALIFLRECHIGEVLEIELRRGECTRTSFDLYYLVTTGQDRQHVAQAKTLMSCFDYQSRRIKAIPAELKQALENTQASAA</sequence>
<dbReference type="GO" id="GO:0047617">
    <property type="term" value="F:fatty acyl-CoA hydrolase activity"/>
    <property type="evidence" value="ECO:0007669"/>
    <property type="project" value="TreeGrafter"/>
</dbReference>
<dbReference type="Pfam" id="PF13279">
    <property type="entry name" value="4HBT_2"/>
    <property type="match status" value="1"/>
</dbReference>
<evidence type="ECO:0000256" key="1">
    <source>
        <dbReference type="ARBA" id="ARBA00005953"/>
    </source>
</evidence>
<dbReference type="RefSeq" id="WP_194116359.1">
    <property type="nucleotide sequence ID" value="NZ_JADFUA010000005.1"/>
</dbReference>
<dbReference type="Gene3D" id="3.10.129.10">
    <property type="entry name" value="Hotdog Thioesterase"/>
    <property type="match status" value="1"/>
</dbReference>
<dbReference type="InterPro" id="IPR029069">
    <property type="entry name" value="HotDog_dom_sf"/>
</dbReference>
<organism evidence="3 4">
    <name type="scientific">Chitinilyticum piscinae</name>
    <dbReference type="NCBI Taxonomy" id="2866724"/>
    <lineage>
        <taxon>Bacteria</taxon>
        <taxon>Pseudomonadati</taxon>
        <taxon>Pseudomonadota</taxon>
        <taxon>Betaproteobacteria</taxon>
        <taxon>Neisseriales</taxon>
        <taxon>Chitinibacteraceae</taxon>
        <taxon>Chitinilyticum</taxon>
    </lineage>
</organism>
<evidence type="ECO:0000313" key="4">
    <source>
        <dbReference type="Proteomes" id="UP000604481"/>
    </source>
</evidence>
<comment type="similarity">
    <text evidence="1">Belongs to the 4-hydroxybenzoyl-CoA thioesterase family.</text>
</comment>
<keyword evidence="2" id="KW-0378">Hydrolase</keyword>
<keyword evidence="4" id="KW-1185">Reference proteome</keyword>
<evidence type="ECO:0000256" key="2">
    <source>
        <dbReference type="ARBA" id="ARBA00022801"/>
    </source>
</evidence>
<dbReference type="InterPro" id="IPR050563">
    <property type="entry name" value="4-hydroxybenzoyl-CoA_TE"/>
</dbReference>